<comment type="catalytic activity">
    <reaction evidence="11 12 13">
        <text>RNA(n) + a ribonucleoside 5'-triphosphate = RNA(n+1) + diphosphate</text>
        <dbReference type="Rhea" id="RHEA:21248"/>
        <dbReference type="Rhea" id="RHEA-COMP:14527"/>
        <dbReference type="Rhea" id="RHEA-COMP:17342"/>
        <dbReference type="ChEBI" id="CHEBI:33019"/>
        <dbReference type="ChEBI" id="CHEBI:61557"/>
        <dbReference type="ChEBI" id="CHEBI:140395"/>
        <dbReference type="EC" id="2.7.7.6"/>
    </reaction>
</comment>
<evidence type="ECO:0000256" key="12">
    <source>
        <dbReference type="HAMAP-Rule" id="MF_01322"/>
    </source>
</evidence>
<feature type="binding site" evidence="12">
    <location>
        <position position="72"/>
    </location>
    <ligand>
        <name>Zn(2+)</name>
        <dbReference type="ChEBI" id="CHEBI:29105"/>
        <label>1</label>
    </ligand>
</feature>
<feature type="binding site" evidence="12">
    <location>
        <position position="460"/>
    </location>
    <ligand>
        <name>Mg(2+)</name>
        <dbReference type="ChEBI" id="CHEBI:18420"/>
    </ligand>
</feature>
<comment type="similarity">
    <text evidence="1 12 13">Belongs to the RNA polymerase beta' chain family.</text>
</comment>
<dbReference type="CDD" id="cd02655">
    <property type="entry name" value="RNAP_beta'_C"/>
    <property type="match status" value="1"/>
</dbReference>
<evidence type="ECO:0000313" key="15">
    <source>
        <dbReference type="EMBL" id="OUR76571.1"/>
    </source>
</evidence>
<dbReference type="Pfam" id="PF00623">
    <property type="entry name" value="RNA_pol_Rpb1_2"/>
    <property type="match status" value="1"/>
</dbReference>
<dbReference type="Gene3D" id="1.10.1790.20">
    <property type="match status" value="1"/>
</dbReference>
<dbReference type="InterPro" id="IPR038120">
    <property type="entry name" value="Rpb1_funnel_sf"/>
</dbReference>
<feature type="binding site" evidence="12">
    <location>
        <position position="814"/>
    </location>
    <ligand>
        <name>Zn(2+)</name>
        <dbReference type="ChEBI" id="CHEBI:29105"/>
        <label>2</label>
    </ligand>
</feature>
<feature type="binding site" evidence="12">
    <location>
        <position position="895"/>
    </location>
    <ligand>
        <name>Zn(2+)</name>
        <dbReference type="ChEBI" id="CHEBI:29105"/>
        <label>2</label>
    </ligand>
</feature>
<keyword evidence="10 12" id="KW-0804">Transcription</keyword>
<dbReference type="Gene3D" id="1.10.150.390">
    <property type="match status" value="1"/>
</dbReference>
<dbReference type="CDD" id="cd01609">
    <property type="entry name" value="RNAP_beta'_N"/>
    <property type="match status" value="1"/>
</dbReference>
<proteinExistence type="inferred from homology"/>
<dbReference type="Pfam" id="PF04998">
    <property type="entry name" value="RNA_pol_Rpb1_5"/>
    <property type="match status" value="1"/>
</dbReference>
<feature type="binding site" evidence="12">
    <location>
        <position position="464"/>
    </location>
    <ligand>
        <name>Mg(2+)</name>
        <dbReference type="ChEBI" id="CHEBI:18420"/>
    </ligand>
</feature>
<keyword evidence="6 12" id="KW-0548">Nucleotidyltransferase</keyword>
<evidence type="ECO:0000256" key="13">
    <source>
        <dbReference type="RuleBase" id="RU004279"/>
    </source>
</evidence>
<evidence type="ECO:0000256" key="8">
    <source>
        <dbReference type="ARBA" id="ARBA00022833"/>
    </source>
</evidence>
<accession>A0A1Y5E1A4</accession>
<keyword evidence="7 12" id="KW-0479">Metal-binding</keyword>
<name>A0A1Y5E1A4_COLPS</name>
<sequence>MKDLLKFLKQQNQTEDFDGIRIGLASPDLVRSWSFGEVKKPETINYRTFKPERDGLFCARIFGPVKDYECLCGKYKRLKHRGVICEKCGVEVTLTKVRRDRMGHIELASPVAHIWFLKSLPSRIGLLLDMTLRDIERVLYFESYVVTEPGLTTLEKSQILTEEEYLDALEEHGDEFDALMGAEAVLALLQQIDLDGEVAQMREELPEIGSETKRKKITKRLKLMEAFAASGNKPEWMIMNVLPILPPDLRPLVPLDGGRFATSDLNDLYRRVINRNNRLKRLLDLVAPDIIVRNEKRMLQESVDALLDNGRRGRAITGSNKRPLKSLADMIKGKQGRFRQNLLGKRVDYSGRSVITVGPTLKLHQCGLPKKMALELFKPFIYGKLEARGLATTIKAAKKLVEREGAEVWDVLDEVIREHPVMLNRAPTLHRLGIQAFEPVLIEGKAIHLHPLVCAAYNADFDGDQMAVHVPLTIEAQMEARTLMMSTNNVLAPANGEPIIVPSQDVVLGLYYLTRFRINGLGEGMYFTDEKEVEKAYRTGVAELHARIKVRITEHVKNADGEWEPVTKLRDTTVGRAIMWQVCPKGLPYDLIDLPLGKKPISKLINHAYRNLGLKETVMFADQIMYTGFHYAMVAGASVGIDDMVIPEAKYTIIEDSEAEVAEIQAQFDQGLVTAGEKYNKVIDIWSSANEKVSKAMMDNLSREMVKNRDGEMEEQDSFNSIFMMADSGARGSAAQIRQLAGMRGLMAKPDGSIIETPITANFREGLSVLQYFISTHGARKGLADTALKTANSGYLTRRLVDVAQDLVVTNHDCGTTDGLLMTPLIEGGDVVEPLRERVLGRVVCDDVFIPGTEEVLLPRNTLIDEALCDIIEENSVDQIKVRSIITCKTDFGICANCYGRDLARGHMINQGEAIGVVAAQSIGEPGTQLTMRTFHIGGAASRATAESSVQVKNTGTLKLQNAKFVTNSEKHLVITSRSSELTIIDEMGREKERYKVPYGSVLSKSDGEAVTSGDTIANWDPHTHPIITEVAGKVQFVDLADGVTMVRQTDELTGLSSIVITDAAQRNATGKEMRPALKLVDGKGKDVMIAGTEIPALYYLPGNAIINLEDGADVGVGDALARIPQASSKTRDITGGLPRVADLFEARKPKLPAILAEKTGVVAFGKETKGKVRLLITQPSGEVYEEMIPKTRLLNIYEGEPVIKGEVIADGPESPHDILRLRGVAPVANYIVNEVQEVYRLQGVKINDKHIEVIVRQMIRKCEILDAGDSTFLKGEQVEVARVNISNRELEAAGKQPAEYEMQMMGITKASLATESFISAASFQETTRVLTEAAVAGKKDGLRGLKENVIVGRLIPAGTGYSYHQERARRKAAALAPAVESTVSADDAEKALTDALNSDLLSGNH</sequence>
<dbReference type="InterPro" id="IPR006592">
    <property type="entry name" value="RNA_pol_N"/>
</dbReference>
<dbReference type="Gene3D" id="2.40.40.20">
    <property type="match status" value="1"/>
</dbReference>
<dbReference type="FunFam" id="1.10.40.90:FF:000001">
    <property type="entry name" value="DNA-directed RNA polymerase subunit beta"/>
    <property type="match status" value="1"/>
</dbReference>
<evidence type="ECO:0000259" key="14">
    <source>
        <dbReference type="SMART" id="SM00663"/>
    </source>
</evidence>
<comment type="cofactor">
    <cofactor evidence="12">
        <name>Zn(2+)</name>
        <dbReference type="ChEBI" id="CHEBI:29105"/>
    </cofactor>
    <text evidence="12">Binds 2 Zn(2+) ions per subunit.</text>
</comment>
<evidence type="ECO:0000256" key="9">
    <source>
        <dbReference type="ARBA" id="ARBA00022842"/>
    </source>
</evidence>
<comment type="subunit">
    <text evidence="12">The RNAP catalytic core consists of 2 alpha, 1 beta, 1 beta' and 1 omega subunit. When a sigma factor is associated with the core the holoenzyme is formed, which can initiate transcription.</text>
</comment>
<dbReference type="InterPro" id="IPR045867">
    <property type="entry name" value="DNA-dir_RpoC_beta_prime"/>
</dbReference>
<dbReference type="GO" id="GO:0000287">
    <property type="term" value="F:magnesium ion binding"/>
    <property type="evidence" value="ECO:0007669"/>
    <property type="project" value="UniProtKB-UniRule"/>
</dbReference>
<dbReference type="InterPro" id="IPR042102">
    <property type="entry name" value="RNA_pol_Rpb1_3_sf"/>
</dbReference>
<dbReference type="EMBL" id="MAAF01000098">
    <property type="protein sequence ID" value="OUR76571.1"/>
    <property type="molecule type" value="Genomic_DNA"/>
</dbReference>
<gene>
    <name evidence="12" type="primary">rpoC</name>
    <name evidence="15" type="ORF">A9Q75_16215</name>
</gene>
<keyword evidence="4 12" id="KW-0240">DNA-directed RNA polymerase</keyword>
<dbReference type="EC" id="2.7.7.6" evidence="12"/>
<dbReference type="InterPro" id="IPR044893">
    <property type="entry name" value="RNA_pol_Rpb1_clamp_domain"/>
</dbReference>
<feature type="binding site" evidence="12">
    <location>
        <position position="88"/>
    </location>
    <ligand>
        <name>Zn(2+)</name>
        <dbReference type="ChEBI" id="CHEBI:29105"/>
        <label>1</label>
    </ligand>
</feature>
<keyword evidence="9 12" id="KW-0460">Magnesium</keyword>
<dbReference type="Pfam" id="PF04983">
    <property type="entry name" value="RNA_pol_Rpb1_3"/>
    <property type="match status" value="1"/>
</dbReference>
<comment type="caution">
    <text evidence="15">The sequence shown here is derived from an EMBL/GenBank/DDBJ whole genome shotgun (WGS) entry which is preliminary data.</text>
</comment>
<dbReference type="Gene3D" id="2.40.50.100">
    <property type="match status" value="3"/>
</dbReference>
<dbReference type="InterPro" id="IPR007083">
    <property type="entry name" value="RNA_pol_Rpb1_4"/>
</dbReference>
<comment type="similarity">
    <text evidence="3">In the C-terminal section; belongs to the RNA polymerase beta' chain family.</text>
</comment>
<dbReference type="GO" id="GO:0006351">
    <property type="term" value="P:DNA-templated transcription"/>
    <property type="evidence" value="ECO:0007669"/>
    <property type="project" value="UniProtKB-UniRule"/>
</dbReference>
<feature type="domain" description="RNA polymerase N-terminal" evidence="14">
    <location>
        <begin position="235"/>
        <end position="514"/>
    </location>
</feature>
<dbReference type="Gene3D" id="1.10.132.30">
    <property type="match status" value="1"/>
</dbReference>
<dbReference type="InterPro" id="IPR007066">
    <property type="entry name" value="RNA_pol_Rpb1_3"/>
</dbReference>
<dbReference type="SUPFAM" id="SSF64484">
    <property type="entry name" value="beta and beta-prime subunits of DNA dependent RNA-polymerase"/>
    <property type="match status" value="1"/>
</dbReference>
<reference evidence="16" key="1">
    <citation type="journal article" date="2017" name="Proc. Natl. Acad. Sci. U.S.A.">
        <title>Simulation of Deepwater Horizon oil plume reveals substrate specialization within a complex community of hydrocarbon degraders.</title>
        <authorList>
            <person name="Hu P."/>
            <person name="Dubinsky E.A."/>
            <person name="Probst A.J."/>
            <person name="Wang J."/>
            <person name="Sieber C.M.K."/>
            <person name="Tom L.M."/>
            <person name="Gardinali P."/>
            <person name="Banfield J.F."/>
            <person name="Atlas R.M."/>
            <person name="Andersen G.L."/>
        </authorList>
    </citation>
    <scope>NUCLEOTIDE SEQUENCE [LARGE SCALE GENOMIC DNA]</scope>
</reference>
<comment type="function">
    <text evidence="12 13">DNA-dependent RNA polymerase catalyzes the transcription of DNA into RNA using the four ribonucleoside triphosphates as substrates.</text>
</comment>
<evidence type="ECO:0000256" key="2">
    <source>
        <dbReference type="ARBA" id="ARBA00007616"/>
    </source>
</evidence>
<dbReference type="HAMAP" id="MF_01322">
    <property type="entry name" value="RNApol_bact_RpoC"/>
    <property type="match status" value="1"/>
</dbReference>
<dbReference type="FunFam" id="1.10.132.30:FF:000003">
    <property type="entry name" value="DNA-directed RNA polymerase subunit beta"/>
    <property type="match status" value="1"/>
</dbReference>
<dbReference type="Gene3D" id="1.10.40.90">
    <property type="match status" value="1"/>
</dbReference>
<dbReference type="SMART" id="SM00663">
    <property type="entry name" value="RPOLA_N"/>
    <property type="match status" value="1"/>
</dbReference>
<dbReference type="GO" id="GO:0003677">
    <property type="term" value="F:DNA binding"/>
    <property type="evidence" value="ECO:0007669"/>
    <property type="project" value="UniProtKB-UniRule"/>
</dbReference>
<dbReference type="GO" id="GO:0005829">
    <property type="term" value="C:cytosol"/>
    <property type="evidence" value="ECO:0007669"/>
    <property type="project" value="UniProtKB-ARBA"/>
</dbReference>
<dbReference type="FunFam" id="4.10.860.120:FF:000001">
    <property type="entry name" value="DNA-directed RNA polymerase subunit beta"/>
    <property type="match status" value="1"/>
</dbReference>
<evidence type="ECO:0000256" key="1">
    <source>
        <dbReference type="ARBA" id="ARBA00006460"/>
    </source>
</evidence>
<evidence type="ECO:0000313" key="16">
    <source>
        <dbReference type="Proteomes" id="UP000243053"/>
    </source>
</evidence>
<evidence type="ECO:0000256" key="10">
    <source>
        <dbReference type="ARBA" id="ARBA00023163"/>
    </source>
</evidence>
<evidence type="ECO:0000256" key="7">
    <source>
        <dbReference type="ARBA" id="ARBA00022723"/>
    </source>
</evidence>
<organism evidence="15 16">
    <name type="scientific">Colwellia psychrerythraea</name>
    <name type="common">Vibrio psychroerythus</name>
    <dbReference type="NCBI Taxonomy" id="28229"/>
    <lineage>
        <taxon>Bacteria</taxon>
        <taxon>Pseudomonadati</taxon>
        <taxon>Pseudomonadota</taxon>
        <taxon>Gammaproteobacteria</taxon>
        <taxon>Alteromonadales</taxon>
        <taxon>Colwelliaceae</taxon>
        <taxon>Colwellia</taxon>
    </lineage>
</organism>
<dbReference type="GO" id="GO:0003899">
    <property type="term" value="F:DNA-directed RNA polymerase activity"/>
    <property type="evidence" value="ECO:0007669"/>
    <property type="project" value="UniProtKB-UniRule"/>
</dbReference>
<dbReference type="PANTHER" id="PTHR19376:SF54">
    <property type="entry name" value="DNA-DIRECTED RNA POLYMERASE SUBUNIT BETA"/>
    <property type="match status" value="1"/>
</dbReference>
<feature type="binding site" evidence="12">
    <location>
        <position position="462"/>
    </location>
    <ligand>
        <name>Mg(2+)</name>
        <dbReference type="ChEBI" id="CHEBI:18420"/>
    </ligand>
</feature>
<feature type="binding site" evidence="12">
    <location>
        <position position="70"/>
    </location>
    <ligand>
        <name>Zn(2+)</name>
        <dbReference type="ChEBI" id="CHEBI:29105"/>
        <label>1</label>
    </ligand>
</feature>
<dbReference type="InterPro" id="IPR000722">
    <property type="entry name" value="RNA_pol_asu"/>
</dbReference>
<dbReference type="InterPro" id="IPR012754">
    <property type="entry name" value="DNA-dir_RpoC_beta_prime_bact"/>
</dbReference>
<keyword evidence="8 12" id="KW-0862">Zinc</keyword>
<dbReference type="Pfam" id="PF04997">
    <property type="entry name" value="RNA_pol_Rpb1_1"/>
    <property type="match status" value="1"/>
</dbReference>
<comment type="cofactor">
    <cofactor evidence="12">
        <name>Mg(2+)</name>
        <dbReference type="ChEBI" id="CHEBI:18420"/>
    </cofactor>
    <text evidence="12">Binds 1 Mg(2+) ion per subunit.</text>
</comment>
<keyword evidence="5 12" id="KW-0808">Transferase</keyword>
<evidence type="ECO:0000256" key="11">
    <source>
        <dbReference type="ARBA" id="ARBA00048552"/>
    </source>
</evidence>
<dbReference type="Gene3D" id="4.10.860.120">
    <property type="entry name" value="RNA polymerase II, clamp domain"/>
    <property type="match status" value="1"/>
</dbReference>
<evidence type="ECO:0000256" key="5">
    <source>
        <dbReference type="ARBA" id="ARBA00022679"/>
    </source>
</evidence>
<dbReference type="GO" id="GO:0000428">
    <property type="term" value="C:DNA-directed RNA polymerase complex"/>
    <property type="evidence" value="ECO:0007669"/>
    <property type="project" value="UniProtKB-KW"/>
</dbReference>
<feature type="binding site" evidence="12">
    <location>
        <position position="898"/>
    </location>
    <ligand>
        <name>Zn(2+)</name>
        <dbReference type="ChEBI" id="CHEBI:29105"/>
        <label>2</label>
    </ligand>
</feature>
<protein>
    <recommendedName>
        <fullName evidence="12">DNA-directed RNA polymerase subunit beta'</fullName>
        <shortName evidence="12">RNAP subunit beta'</shortName>
        <ecNumber evidence="12">2.7.7.6</ecNumber>
    </recommendedName>
    <alternativeName>
        <fullName evidence="12">RNA polymerase subunit beta'</fullName>
    </alternativeName>
    <alternativeName>
        <fullName evidence="12">Transcriptase subunit beta'</fullName>
    </alternativeName>
</protein>
<evidence type="ECO:0000256" key="6">
    <source>
        <dbReference type="ARBA" id="ARBA00022695"/>
    </source>
</evidence>
<dbReference type="FunFam" id="1.10.150.390:FF:000002">
    <property type="entry name" value="DNA-directed RNA polymerase subunit beta"/>
    <property type="match status" value="1"/>
</dbReference>
<dbReference type="Proteomes" id="UP000243053">
    <property type="component" value="Unassembled WGS sequence"/>
</dbReference>
<dbReference type="InterPro" id="IPR007081">
    <property type="entry name" value="RNA_pol_Rpb1_5"/>
</dbReference>
<dbReference type="GO" id="GO:0008270">
    <property type="term" value="F:zinc ion binding"/>
    <property type="evidence" value="ECO:0007669"/>
    <property type="project" value="UniProtKB-UniRule"/>
</dbReference>
<dbReference type="Pfam" id="PF05000">
    <property type="entry name" value="RNA_pol_Rpb1_4"/>
    <property type="match status" value="1"/>
</dbReference>
<feature type="binding site" evidence="12">
    <location>
        <position position="888"/>
    </location>
    <ligand>
        <name>Zn(2+)</name>
        <dbReference type="ChEBI" id="CHEBI:29105"/>
        <label>2</label>
    </ligand>
</feature>
<comment type="similarity">
    <text evidence="2">In the N-terminal section; belongs to the RNA polymerase beta chain family.</text>
</comment>
<dbReference type="Gene3D" id="1.10.274.100">
    <property type="entry name" value="RNA polymerase Rpb1, domain 3"/>
    <property type="match status" value="1"/>
</dbReference>
<feature type="binding site" evidence="12">
    <location>
        <position position="85"/>
    </location>
    <ligand>
        <name>Zn(2+)</name>
        <dbReference type="ChEBI" id="CHEBI:29105"/>
        <label>1</label>
    </ligand>
</feature>
<evidence type="ECO:0000256" key="3">
    <source>
        <dbReference type="ARBA" id="ARBA00009839"/>
    </source>
</evidence>
<dbReference type="PANTHER" id="PTHR19376">
    <property type="entry name" value="DNA-DIRECTED RNA POLYMERASE"/>
    <property type="match status" value="1"/>
</dbReference>
<dbReference type="NCBIfam" id="TIGR02386">
    <property type="entry name" value="rpoC_TIGR"/>
    <property type="match status" value="1"/>
</dbReference>
<dbReference type="InterPro" id="IPR007080">
    <property type="entry name" value="RNA_pol_Rpb1_1"/>
</dbReference>
<evidence type="ECO:0000256" key="4">
    <source>
        <dbReference type="ARBA" id="ARBA00022478"/>
    </source>
</evidence>